<organism evidence="1 2">
    <name type="scientific">Haloquadratum walsbyi J07HQW2</name>
    <dbReference type="NCBI Taxonomy" id="1238425"/>
    <lineage>
        <taxon>Archaea</taxon>
        <taxon>Methanobacteriati</taxon>
        <taxon>Methanobacteriota</taxon>
        <taxon>Stenosarchaea group</taxon>
        <taxon>Halobacteria</taxon>
        <taxon>Halobacteriales</taxon>
        <taxon>Haloferacaceae</taxon>
        <taxon>Haloquadratum</taxon>
    </lineage>
</organism>
<accession>U1PSA3</accession>
<dbReference type="AlphaFoldDB" id="U1PSA3"/>
<dbReference type="EMBL" id="KE356561">
    <property type="protein sequence ID" value="ERG96677.1"/>
    <property type="molecule type" value="Genomic_DNA"/>
</dbReference>
<dbReference type="HOGENOM" id="CLU_3353888_0_0_2"/>
<proteinExistence type="predicted"/>
<reference evidence="1 2" key="1">
    <citation type="journal article" date="2013" name="PLoS ONE">
        <title>Assembly-driven community genomics of a hypersaline microbial ecosystem.</title>
        <authorList>
            <person name="Podell S."/>
            <person name="Ugalde J.A."/>
            <person name="Narasingarao P."/>
            <person name="Banfield J.F."/>
            <person name="Heidelberg K.B."/>
            <person name="Allen E.E."/>
        </authorList>
    </citation>
    <scope>NUCLEOTIDE SEQUENCE [LARGE SCALE GENOMIC DNA]</scope>
    <source>
        <strain evidence="2">J07HQW2</strain>
    </source>
</reference>
<name>U1PSA3_9EURY</name>
<evidence type="ECO:0000313" key="2">
    <source>
        <dbReference type="Proteomes" id="UP000030710"/>
    </source>
</evidence>
<dbReference type="Proteomes" id="UP000030710">
    <property type="component" value="Unassembled WGS sequence"/>
</dbReference>
<evidence type="ECO:0000313" key="1">
    <source>
        <dbReference type="EMBL" id="ERG96677.1"/>
    </source>
</evidence>
<sequence>MGSVGVGDMFIIVVPRREGADALRSIEAALTVIPTN</sequence>
<gene>
    <name evidence="1" type="ORF">J07HQW2_03160</name>
</gene>
<protein>
    <submittedName>
        <fullName evidence="1">Uncharacterized protein</fullName>
    </submittedName>
</protein>
<dbReference type="STRING" id="1238425.J07HQW2_03160"/>